<evidence type="ECO:0000313" key="2">
    <source>
        <dbReference type="Proteomes" id="UP001165121"/>
    </source>
</evidence>
<reference evidence="1" key="1">
    <citation type="submission" date="2023-04" db="EMBL/GenBank/DDBJ databases">
        <title>Phytophthora fragariaefolia NBRC 109709.</title>
        <authorList>
            <person name="Ichikawa N."/>
            <person name="Sato H."/>
            <person name="Tonouchi N."/>
        </authorList>
    </citation>
    <scope>NUCLEOTIDE SEQUENCE</scope>
    <source>
        <strain evidence="1">NBRC 109709</strain>
    </source>
</reference>
<accession>A0A9W7D4J6</accession>
<protein>
    <submittedName>
        <fullName evidence="1">Unnamed protein product</fullName>
    </submittedName>
</protein>
<evidence type="ECO:0000313" key="1">
    <source>
        <dbReference type="EMBL" id="GMF57118.1"/>
    </source>
</evidence>
<organism evidence="1 2">
    <name type="scientific">Phytophthora fragariaefolia</name>
    <dbReference type="NCBI Taxonomy" id="1490495"/>
    <lineage>
        <taxon>Eukaryota</taxon>
        <taxon>Sar</taxon>
        <taxon>Stramenopiles</taxon>
        <taxon>Oomycota</taxon>
        <taxon>Peronosporomycetes</taxon>
        <taxon>Peronosporales</taxon>
        <taxon>Peronosporaceae</taxon>
        <taxon>Phytophthora</taxon>
    </lineage>
</organism>
<dbReference type="AlphaFoldDB" id="A0A9W7D4J6"/>
<keyword evidence="2" id="KW-1185">Reference proteome</keyword>
<sequence length="195" mass="21088">MSAAAVGGGKGEVDEVDEVDELEEDEAWLMATGTLFQGDRTVSSERFEFVRLDNNSDVVYDTYREYKDALVAAQLNITTLLHNLIKQNISFKVLGFLLGINVVVDAVNRGLASDVAALVLRGEVLLHLRVAAVQHAIINLAATFRVHRPTAQRCLLGASASHSTRNFSNRSEATVNSSLSSVEAASSMGLNRLVT</sequence>
<comment type="caution">
    <text evidence="1">The sequence shown here is derived from an EMBL/GenBank/DDBJ whole genome shotgun (WGS) entry which is preliminary data.</text>
</comment>
<dbReference type="Proteomes" id="UP001165121">
    <property type="component" value="Unassembled WGS sequence"/>
</dbReference>
<gene>
    <name evidence="1" type="ORF">Pfra01_002435600</name>
</gene>
<name>A0A9W7D4J6_9STRA</name>
<dbReference type="EMBL" id="BSXT01004207">
    <property type="protein sequence ID" value="GMF57118.1"/>
    <property type="molecule type" value="Genomic_DNA"/>
</dbReference>
<proteinExistence type="predicted"/>